<proteinExistence type="predicted"/>
<protein>
    <submittedName>
        <fullName evidence="3">Glutathione S-transferase C-terminal domain-containing protein</fullName>
    </submittedName>
</protein>
<evidence type="ECO:0000259" key="2">
    <source>
        <dbReference type="PROSITE" id="PS50405"/>
    </source>
</evidence>
<dbReference type="InterPro" id="IPR004045">
    <property type="entry name" value="Glutathione_S-Trfase_N"/>
</dbReference>
<name>A0A941CYT8_9CAUL</name>
<dbReference type="InterPro" id="IPR040079">
    <property type="entry name" value="Glutathione_S-Trfase"/>
</dbReference>
<dbReference type="PANTHER" id="PTHR44051">
    <property type="entry name" value="GLUTATHIONE S-TRANSFERASE-RELATED"/>
    <property type="match status" value="1"/>
</dbReference>
<dbReference type="Pfam" id="PF00043">
    <property type="entry name" value="GST_C"/>
    <property type="match status" value="1"/>
</dbReference>
<feature type="domain" description="GST N-terminal" evidence="1">
    <location>
        <begin position="1"/>
        <end position="83"/>
    </location>
</feature>
<dbReference type="InterPro" id="IPR036282">
    <property type="entry name" value="Glutathione-S-Trfase_C_sf"/>
</dbReference>
<dbReference type="InterPro" id="IPR036249">
    <property type="entry name" value="Thioredoxin-like_sf"/>
</dbReference>
<accession>A0A941CYT8</accession>
<evidence type="ECO:0000313" key="4">
    <source>
        <dbReference type="Proteomes" id="UP000622580"/>
    </source>
</evidence>
<dbReference type="PANTHER" id="PTHR44051:SF8">
    <property type="entry name" value="GLUTATHIONE S-TRANSFERASE GSTA"/>
    <property type="match status" value="1"/>
</dbReference>
<reference evidence="3" key="1">
    <citation type="submission" date="2021-04" db="EMBL/GenBank/DDBJ databases">
        <title>Draft genome assembly of strain Phenylobacterium sp. 20VBR1 using MiniION and Illumina platforms.</title>
        <authorList>
            <person name="Thomas F.A."/>
            <person name="Krishnan K.P."/>
            <person name="Sinha R.K."/>
        </authorList>
    </citation>
    <scope>NUCLEOTIDE SEQUENCE</scope>
    <source>
        <strain evidence="3">20VBR1</strain>
    </source>
</reference>
<comment type="caution">
    <text evidence="3">The sequence shown here is derived from an EMBL/GenBank/DDBJ whole genome shotgun (WGS) entry which is preliminary data.</text>
</comment>
<dbReference type="Pfam" id="PF13409">
    <property type="entry name" value="GST_N_2"/>
    <property type="match status" value="1"/>
</dbReference>
<dbReference type="PROSITE" id="PS50404">
    <property type="entry name" value="GST_NTER"/>
    <property type="match status" value="1"/>
</dbReference>
<dbReference type="CDD" id="cd03057">
    <property type="entry name" value="GST_N_Beta"/>
    <property type="match status" value="1"/>
</dbReference>
<dbReference type="SUPFAM" id="SSF47616">
    <property type="entry name" value="GST C-terminal domain-like"/>
    <property type="match status" value="1"/>
</dbReference>
<dbReference type="SFLD" id="SFLDG00358">
    <property type="entry name" value="Main_(cytGST)"/>
    <property type="match status" value="1"/>
</dbReference>
<evidence type="ECO:0000313" key="3">
    <source>
        <dbReference type="EMBL" id="MBR7618024.1"/>
    </source>
</evidence>
<dbReference type="AlphaFoldDB" id="A0A941CYT8"/>
<dbReference type="RefSeq" id="WP_215337720.1">
    <property type="nucleotide sequence ID" value="NZ_JAGSGD010000001.1"/>
</dbReference>
<dbReference type="CDD" id="cd03188">
    <property type="entry name" value="GST_C_Beta"/>
    <property type="match status" value="1"/>
</dbReference>
<dbReference type="Proteomes" id="UP000622580">
    <property type="component" value="Unassembled WGS sequence"/>
</dbReference>
<evidence type="ECO:0000259" key="1">
    <source>
        <dbReference type="PROSITE" id="PS50404"/>
    </source>
</evidence>
<dbReference type="SUPFAM" id="SSF52833">
    <property type="entry name" value="Thioredoxin-like"/>
    <property type="match status" value="1"/>
</dbReference>
<dbReference type="InterPro" id="IPR004046">
    <property type="entry name" value="GST_C"/>
</dbReference>
<dbReference type="EMBL" id="JAGSGD010000001">
    <property type="protein sequence ID" value="MBR7618024.1"/>
    <property type="molecule type" value="Genomic_DNA"/>
</dbReference>
<dbReference type="SFLD" id="SFLDS00019">
    <property type="entry name" value="Glutathione_Transferase_(cytos"/>
    <property type="match status" value="1"/>
</dbReference>
<keyword evidence="4" id="KW-1185">Reference proteome</keyword>
<dbReference type="InterPro" id="IPR010987">
    <property type="entry name" value="Glutathione-S-Trfase_C-like"/>
</dbReference>
<dbReference type="Gene3D" id="1.20.1050.10">
    <property type="match status" value="1"/>
</dbReference>
<feature type="domain" description="GST C-terminal" evidence="2">
    <location>
        <begin position="88"/>
        <end position="206"/>
    </location>
</feature>
<dbReference type="Gene3D" id="3.40.30.10">
    <property type="entry name" value="Glutaredoxin"/>
    <property type="match status" value="1"/>
</dbReference>
<dbReference type="PROSITE" id="PS50405">
    <property type="entry name" value="GST_CTER"/>
    <property type="match status" value="1"/>
</dbReference>
<sequence length="206" mass="22291">MDLYFSPLACSLASRITVYEAGAEGSVALRQVDTKTQTTADGADYRAINAKGMVPALRTDGGDILTENAAILPFLADQFPAANLAPTGGIERSRLTQWLSFIGSELHKSVFTPLLSPKANDGAKTYAREAAVSRLAYLDAHLRGRDYLLDRFSVADAYLTAVLNWAQFVGVDLATWPSVAAYYARVTARPHVARAMQEEMGLFQAA</sequence>
<dbReference type="SFLD" id="SFLDG01150">
    <property type="entry name" value="Main.1:_Beta-like"/>
    <property type="match status" value="1"/>
</dbReference>
<organism evidence="3 4">
    <name type="scientific">Phenylobacterium glaciei</name>
    <dbReference type="NCBI Taxonomy" id="2803784"/>
    <lineage>
        <taxon>Bacteria</taxon>
        <taxon>Pseudomonadati</taxon>
        <taxon>Pseudomonadota</taxon>
        <taxon>Alphaproteobacteria</taxon>
        <taxon>Caulobacterales</taxon>
        <taxon>Caulobacteraceae</taxon>
        <taxon>Phenylobacterium</taxon>
    </lineage>
</organism>
<gene>
    <name evidence="3" type="ORF">JKL49_01370</name>
</gene>